<reference evidence="3 4" key="1">
    <citation type="submission" date="2019-09" db="EMBL/GenBank/DDBJ databases">
        <authorList>
            <person name="Leyn A S."/>
        </authorList>
    </citation>
    <scope>NUCLEOTIDE SEQUENCE [LARGE SCALE GENOMIC DNA]</scope>
    <source>
        <strain evidence="3">AA231_1</strain>
    </source>
</reference>
<sequence>MELDAARLLLSKMGVAPADLLTEPVERPQVPTFTDYIPVVARAVSAATARSYSSYWRRLEAAWGSRRLNEPSPSEIKHLAEESRAQAVVRRNAAENFIAAVRCLYRHAVADRILTEAENPALKVAKPRRLPSPRRALADHELIEINAAAAETGDDPYLDTLLLRLHTETACWRGGVLGLRRRDLEETQCLVYLREKDGTSRFQRCRRR</sequence>
<dbReference type="InterPro" id="IPR011010">
    <property type="entry name" value="DNA_brk_join_enz"/>
</dbReference>
<dbReference type="InterPro" id="IPR004107">
    <property type="entry name" value="Integrase_SAM-like_N"/>
</dbReference>
<keyword evidence="1" id="KW-0238">DNA-binding</keyword>
<dbReference type="Pfam" id="PF02899">
    <property type="entry name" value="Phage_int_SAM_1"/>
    <property type="match status" value="1"/>
</dbReference>
<proteinExistence type="predicted"/>
<gene>
    <name evidence="3" type="ORF">AA23TX_06688</name>
</gene>
<dbReference type="InterPro" id="IPR010998">
    <property type="entry name" value="Integrase_recombinase_N"/>
</dbReference>
<accession>A0A6I8M0X8</accession>
<dbReference type="Proteomes" id="UP000399805">
    <property type="component" value="Unassembled WGS sequence"/>
</dbReference>
<dbReference type="GO" id="GO:0003677">
    <property type="term" value="F:DNA binding"/>
    <property type="evidence" value="ECO:0007669"/>
    <property type="project" value="UniProtKB-KW"/>
</dbReference>
<feature type="domain" description="Integrase SAM-like N-terminal" evidence="2">
    <location>
        <begin position="33"/>
        <end position="110"/>
    </location>
</feature>
<evidence type="ECO:0000313" key="4">
    <source>
        <dbReference type="Proteomes" id="UP000399805"/>
    </source>
</evidence>
<dbReference type="AlphaFoldDB" id="A0A6I8M0X8"/>
<evidence type="ECO:0000259" key="2">
    <source>
        <dbReference type="Pfam" id="PF02899"/>
    </source>
</evidence>
<evidence type="ECO:0000256" key="1">
    <source>
        <dbReference type="ARBA" id="ARBA00023125"/>
    </source>
</evidence>
<name>A0A6I8M0X8_9PSEU</name>
<protein>
    <recommendedName>
        <fullName evidence="2">Integrase SAM-like N-terminal domain-containing protein</fullName>
    </recommendedName>
</protein>
<dbReference type="EMBL" id="CABVGP010000002">
    <property type="protein sequence ID" value="VVJ21667.1"/>
    <property type="molecule type" value="Genomic_DNA"/>
</dbReference>
<keyword evidence="4" id="KW-1185">Reference proteome</keyword>
<evidence type="ECO:0000313" key="3">
    <source>
        <dbReference type="EMBL" id="VVJ21667.1"/>
    </source>
</evidence>
<dbReference type="SUPFAM" id="SSF56349">
    <property type="entry name" value="DNA breaking-rejoining enzymes"/>
    <property type="match status" value="1"/>
</dbReference>
<organism evidence="3 4">
    <name type="scientific">Amycolatopsis camponoti</name>
    <dbReference type="NCBI Taxonomy" id="2606593"/>
    <lineage>
        <taxon>Bacteria</taxon>
        <taxon>Bacillati</taxon>
        <taxon>Actinomycetota</taxon>
        <taxon>Actinomycetes</taxon>
        <taxon>Pseudonocardiales</taxon>
        <taxon>Pseudonocardiaceae</taxon>
        <taxon>Amycolatopsis</taxon>
    </lineage>
</organism>
<dbReference type="Gene3D" id="1.10.150.130">
    <property type="match status" value="1"/>
</dbReference>
<dbReference type="GO" id="GO:0015074">
    <property type="term" value="P:DNA integration"/>
    <property type="evidence" value="ECO:0007669"/>
    <property type="project" value="InterPro"/>
</dbReference>